<dbReference type="InterPro" id="IPR015421">
    <property type="entry name" value="PyrdxlP-dep_Trfase_major"/>
</dbReference>
<reference evidence="1" key="1">
    <citation type="journal article" date="2021" name="PeerJ">
        <title>Extensive microbial diversity within the chicken gut microbiome revealed by metagenomics and culture.</title>
        <authorList>
            <person name="Gilroy R."/>
            <person name="Ravi A."/>
            <person name="Getino M."/>
            <person name="Pursley I."/>
            <person name="Horton D.L."/>
            <person name="Alikhan N.F."/>
            <person name="Baker D."/>
            <person name="Gharbi K."/>
            <person name="Hall N."/>
            <person name="Watson M."/>
            <person name="Adriaenssens E.M."/>
            <person name="Foster-Nyarko E."/>
            <person name="Jarju S."/>
            <person name="Secka A."/>
            <person name="Antonio M."/>
            <person name="Oren A."/>
            <person name="Chaudhuri R.R."/>
            <person name="La Ragione R."/>
            <person name="Hildebrand F."/>
            <person name="Pallen M.J."/>
        </authorList>
    </citation>
    <scope>NUCLEOTIDE SEQUENCE</scope>
    <source>
        <strain evidence="1">742</strain>
    </source>
</reference>
<dbReference type="InterPro" id="IPR015422">
    <property type="entry name" value="PyrdxlP-dep_Trfase_small"/>
</dbReference>
<comment type="caution">
    <text evidence="1">The sequence shown here is derived from an EMBL/GenBank/DDBJ whole genome shotgun (WGS) entry which is preliminary data.</text>
</comment>
<dbReference type="SUPFAM" id="SSF53383">
    <property type="entry name" value="PLP-dependent transferases"/>
    <property type="match status" value="1"/>
</dbReference>
<dbReference type="Pfam" id="PF12897">
    <property type="entry name" value="Asp_aminotransf"/>
    <property type="match status" value="1"/>
</dbReference>
<sequence>MANYLAMSQEELMEEQQKLRVEYQTYKNMGLNLNMDRGKPCTEQLDLSKEMLKMDNYIGEDGFDARNYGVLEGMPEARRFFAELLGADMDEVIVGGNSSLQLMYYLIDLGWRQGFVDSPRPWRHYNALKFLCPVPGYDRHFRITEYFGFQMINIPMTESGPDMDMVEALVQKDESIKGMWCVPVYSNPDGYCYSAETVRRLARMKTAAPDFKIIWDNAYLVHHLTDEQIEIPALLYECQKAGNPERPLTFCSTSKITYPGAGVAALAASERNIRYILKNMMPMIISFDKMNQLRHVQYLKNKEGVLEHMKKHRAILEPKFNLVKQTFAEQLSPCGDIARWTDPKGGYFISLYLMEGCAKRTVQLCKEAGVTLTGAGASYPYGLDPKDSHLRIAPTYPTLPELNTASQLLTLCARLATIEVLLQNR</sequence>
<evidence type="ECO:0000313" key="2">
    <source>
        <dbReference type="Proteomes" id="UP000824178"/>
    </source>
</evidence>
<name>A0A9E2KHP4_9FIRM</name>
<dbReference type="Gene3D" id="3.40.640.10">
    <property type="entry name" value="Type I PLP-dependent aspartate aminotransferase-like (Major domain)"/>
    <property type="match status" value="1"/>
</dbReference>
<dbReference type="InterPro" id="IPR024551">
    <property type="entry name" value="AspAT_Ic"/>
</dbReference>
<dbReference type="InterPro" id="IPR015424">
    <property type="entry name" value="PyrdxlP-dep_Trfase"/>
</dbReference>
<keyword evidence="1" id="KW-0808">Transferase</keyword>
<accession>A0A9E2KHP4</accession>
<dbReference type="PANTHER" id="PTHR43799">
    <property type="entry name" value="AMINOTRANSFERASE, PUTATIVE-RELATED"/>
    <property type="match status" value="1"/>
</dbReference>
<dbReference type="Gene3D" id="3.90.1150.10">
    <property type="entry name" value="Aspartate Aminotransferase, domain 1"/>
    <property type="match status" value="1"/>
</dbReference>
<organism evidence="1 2">
    <name type="scientific">Candidatus Faecalibacterium intestinavium</name>
    <dbReference type="NCBI Taxonomy" id="2838580"/>
    <lineage>
        <taxon>Bacteria</taxon>
        <taxon>Bacillati</taxon>
        <taxon>Bacillota</taxon>
        <taxon>Clostridia</taxon>
        <taxon>Eubacteriales</taxon>
        <taxon>Oscillospiraceae</taxon>
        <taxon>Faecalibacterium</taxon>
    </lineage>
</organism>
<dbReference type="GO" id="GO:0004069">
    <property type="term" value="F:L-aspartate:2-oxoglutarate aminotransferase activity"/>
    <property type="evidence" value="ECO:0007669"/>
    <property type="project" value="InterPro"/>
</dbReference>
<dbReference type="CDD" id="cd00609">
    <property type="entry name" value="AAT_like"/>
    <property type="match status" value="1"/>
</dbReference>
<reference evidence="1" key="2">
    <citation type="submission" date="2021-04" db="EMBL/GenBank/DDBJ databases">
        <authorList>
            <person name="Gilroy R."/>
        </authorList>
    </citation>
    <scope>NUCLEOTIDE SEQUENCE</scope>
    <source>
        <strain evidence="1">742</strain>
    </source>
</reference>
<protein>
    <submittedName>
        <fullName evidence="1">Aminotransferase class I/II-fold pyridoxal phosphate-dependent enzyme</fullName>
    </submittedName>
</protein>
<evidence type="ECO:0000313" key="1">
    <source>
        <dbReference type="EMBL" id="MBU3818910.1"/>
    </source>
</evidence>
<dbReference type="PANTHER" id="PTHR43799:SF1">
    <property type="entry name" value="ASPARTATE AMINOTRANSFERASE"/>
    <property type="match status" value="1"/>
</dbReference>
<dbReference type="EMBL" id="JAHLFH010000012">
    <property type="protein sequence ID" value="MBU3818910.1"/>
    <property type="molecule type" value="Genomic_DNA"/>
</dbReference>
<dbReference type="AlphaFoldDB" id="A0A9E2KHP4"/>
<gene>
    <name evidence="1" type="ORF">H9864_00760</name>
</gene>
<proteinExistence type="predicted"/>
<keyword evidence="1" id="KW-0032">Aminotransferase</keyword>
<dbReference type="Proteomes" id="UP000824178">
    <property type="component" value="Unassembled WGS sequence"/>
</dbReference>